<evidence type="ECO:0000259" key="1">
    <source>
        <dbReference type="Pfam" id="PF12770"/>
    </source>
</evidence>
<dbReference type="SUPFAM" id="SSF48452">
    <property type="entry name" value="TPR-like"/>
    <property type="match status" value="1"/>
</dbReference>
<dbReference type="InterPro" id="IPR011990">
    <property type="entry name" value="TPR-like_helical_dom_sf"/>
</dbReference>
<accession>A0ABP8PT58</accession>
<name>A0ABP8PT58_9MICO</name>
<protein>
    <submittedName>
        <fullName evidence="2">CHAT domain-containing protein</fullName>
    </submittedName>
</protein>
<keyword evidence="3" id="KW-1185">Reference proteome</keyword>
<organism evidence="2 3">
    <name type="scientific">Microbacterium panaciterrae</name>
    <dbReference type="NCBI Taxonomy" id="985759"/>
    <lineage>
        <taxon>Bacteria</taxon>
        <taxon>Bacillati</taxon>
        <taxon>Actinomycetota</taxon>
        <taxon>Actinomycetes</taxon>
        <taxon>Micrococcales</taxon>
        <taxon>Microbacteriaceae</taxon>
        <taxon>Microbacterium</taxon>
    </lineage>
</organism>
<comment type="caution">
    <text evidence="2">The sequence shown here is derived from an EMBL/GenBank/DDBJ whole genome shotgun (WGS) entry which is preliminary data.</text>
</comment>
<gene>
    <name evidence="2" type="ORF">GCM10023171_35970</name>
</gene>
<dbReference type="Pfam" id="PF12770">
    <property type="entry name" value="CHAT"/>
    <property type="match status" value="1"/>
</dbReference>
<dbReference type="InterPro" id="IPR024983">
    <property type="entry name" value="CHAT_dom"/>
</dbReference>
<proteinExistence type="predicted"/>
<dbReference type="Proteomes" id="UP001500731">
    <property type="component" value="Unassembled WGS sequence"/>
</dbReference>
<feature type="domain" description="CHAT" evidence="1">
    <location>
        <begin position="655"/>
        <end position="805"/>
    </location>
</feature>
<sequence>MTLSAAELHRRGRAYLNAGQNAAARRVLSLAAERTDDPDLRARIAGSLAALTTRQGDPEAAEGLCRQALALPGVSEGTAAIVYGQLGLLALERGALEEAVSLLDRGIAGIGDDAEHRAPMLVNRSVAHSQAGRLAASRADVEQAARDYETVGGEVERAMAMHNAGYIALLEGDLIAALETMGQARGALAAASAVNAAICDLDRAEVLRDAGLAREAEQSLEQVIAVFAANRMRQAKGQAQFHLARSLLTHTPSQAVVVATAAARTFRAAGSDGWALRADALRLRARFTPEDESGARPRIPPGVMSEADAVIAALHVSGPRADAAALRLTRELWAAGQPDPPVPATVIRTAPDAPLPVRLLAHEVRSARAEARGDEYEARHHAATGLDALAEWQRSFGSLDLATSLAMHGSGLIFEGLRSAVRSRRPDVMFEWSERSRHLSQQAIPVRPPRDEALAADLAELRTLRAEAGNGDWLSSPRAAELSERVRRRQWSSTAAAGMRDRLSLEQLRATLGSGTALVSYVFDGAGLTALAVTQDRARVVEIGPWASVGPVYAGLRADLDVSASVRSGPLLASVRESLEQRLAALGAALVGPVLDTIGDRRAAITVPGILGGIPWGMLPGMRHRPFTIALSASQWAADRVGEPAPGVGFVVGPRVSRGAEEVARAASAWTAATILDPEAATVDEVENLAARVGTLHIAAHGRHAAENPLFSGLELADGALFGHDIDLIPTVPDTVVLSSCELGRSSIRWGHEAIGMTRAWLHAGTRCVIASPVVVADEVACDLLAVMHERLAADVSPAEALARAGEDTGIIAPFQAHGAGF</sequence>
<dbReference type="EMBL" id="BAABGP010000026">
    <property type="protein sequence ID" value="GAA4491683.1"/>
    <property type="molecule type" value="Genomic_DNA"/>
</dbReference>
<dbReference type="Gene3D" id="1.25.40.10">
    <property type="entry name" value="Tetratricopeptide repeat domain"/>
    <property type="match status" value="1"/>
</dbReference>
<evidence type="ECO:0000313" key="3">
    <source>
        <dbReference type="Proteomes" id="UP001500731"/>
    </source>
</evidence>
<evidence type="ECO:0000313" key="2">
    <source>
        <dbReference type="EMBL" id="GAA4491683.1"/>
    </source>
</evidence>
<dbReference type="RefSeq" id="WP_345188864.1">
    <property type="nucleotide sequence ID" value="NZ_BAABGP010000026.1"/>
</dbReference>
<reference evidence="3" key="1">
    <citation type="journal article" date="2019" name="Int. J. Syst. Evol. Microbiol.">
        <title>The Global Catalogue of Microorganisms (GCM) 10K type strain sequencing project: providing services to taxonomists for standard genome sequencing and annotation.</title>
        <authorList>
            <consortium name="The Broad Institute Genomics Platform"/>
            <consortium name="The Broad Institute Genome Sequencing Center for Infectious Disease"/>
            <person name="Wu L."/>
            <person name="Ma J."/>
        </authorList>
    </citation>
    <scope>NUCLEOTIDE SEQUENCE [LARGE SCALE GENOMIC DNA]</scope>
    <source>
        <strain evidence="3">JCM 17839</strain>
    </source>
</reference>